<comment type="caution">
    <text evidence="2">The sequence shown here is derived from an EMBL/GenBank/DDBJ whole genome shotgun (WGS) entry which is preliminary data.</text>
</comment>
<dbReference type="PANTHER" id="PTHR28152:SF1">
    <property type="entry name" value="HYDROXYACYL-THIOESTER DEHYDRATASE TYPE 2, MITOCHONDRIAL"/>
    <property type="match status" value="1"/>
</dbReference>
<feature type="domain" description="FAS1-like dehydratase" evidence="1">
    <location>
        <begin position="75"/>
        <end position="139"/>
    </location>
</feature>
<dbReference type="Pfam" id="PF13452">
    <property type="entry name" value="FAS1_DH_region"/>
    <property type="match status" value="1"/>
</dbReference>
<dbReference type="Proteomes" id="UP001595799">
    <property type="component" value="Unassembled WGS sequence"/>
</dbReference>
<dbReference type="RefSeq" id="WP_382423315.1">
    <property type="nucleotide sequence ID" value="NZ_JBHSCW010000010.1"/>
</dbReference>
<dbReference type="InterPro" id="IPR052741">
    <property type="entry name" value="Mitochondrial_HTD2"/>
</dbReference>
<evidence type="ECO:0000313" key="3">
    <source>
        <dbReference type="Proteomes" id="UP001595799"/>
    </source>
</evidence>
<dbReference type="EMBL" id="JBHSCW010000010">
    <property type="protein sequence ID" value="MFC4352938.1"/>
    <property type="molecule type" value="Genomic_DNA"/>
</dbReference>
<keyword evidence="3" id="KW-1185">Reference proteome</keyword>
<accession>A0ABV8UQ58</accession>
<reference evidence="3" key="1">
    <citation type="journal article" date="2019" name="Int. J. Syst. Evol. Microbiol.">
        <title>The Global Catalogue of Microorganisms (GCM) 10K type strain sequencing project: providing services to taxonomists for standard genome sequencing and annotation.</title>
        <authorList>
            <consortium name="The Broad Institute Genomics Platform"/>
            <consortium name="The Broad Institute Genome Sequencing Center for Infectious Disease"/>
            <person name="Wu L."/>
            <person name="Ma J."/>
        </authorList>
    </citation>
    <scope>NUCLEOTIDE SEQUENCE [LARGE SCALE GENOMIC DNA]</scope>
    <source>
        <strain evidence="3">CECT 8472</strain>
    </source>
</reference>
<evidence type="ECO:0000259" key="1">
    <source>
        <dbReference type="Pfam" id="PF13452"/>
    </source>
</evidence>
<dbReference type="InterPro" id="IPR039569">
    <property type="entry name" value="FAS1-like_DH_region"/>
</dbReference>
<organism evidence="2 3">
    <name type="scientific">Fodinicurvata halophila</name>
    <dbReference type="NCBI Taxonomy" id="1419723"/>
    <lineage>
        <taxon>Bacteria</taxon>
        <taxon>Pseudomonadati</taxon>
        <taxon>Pseudomonadota</taxon>
        <taxon>Alphaproteobacteria</taxon>
        <taxon>Rhodospirillales</taxon>
        <taxon>Rhodovibrionaceae</taxon>
        <taxon>Fodinicurvata</taxon>
    </lineage>
</organism>
<dbReference type="Gene3D" id="3.10.129.10">
    <property type="entry name" value="Hotdog Thioesterase"/>
    <property type="match status" value="1"/>
</dbReference>
<sequence>MTETDLSAWIGQQEIREDRVDATRANGMRATLESPDAPFAEGQPLPPLWHWAYFWDIARHSDLGADGHSARGEFLPPVDLPRRMWAGGRLRWSGDLLVGEAVRRESTIKSVQEKEGRSGPLVFVTVQHVISGAQGVAIEEEHDIVYREAPRADEASPTPPAVPDSPVLWEHQVEAEAVRLFRYSALTFNGHRIHYDHPYVTQEEGYPGLVVHGPLMATLMVELLRHSAPDRRVAALDFRARSPVFAPASLQVCAARTEEGTGTPTRLETWVSGAPGVLAMSGQVDLD</sequence>
<dbReference type="PANTHER" id="PTHR28152">
    <property type="entry name" value="HYDROXYACYL-THIOESTER DEHYDRATASE TYPE 2, MITOCHONDRIAL"/>
    <property type="match status" value="1"/>
</dbReference>
<proteinExistence type="predicted"/>
<protein>
    <submittedName>
        <fullName evidence="2">MaoC family dehydratase N-terminal domain-containing protein</fullName>
    </submittedName>
</protein>
<evidence type="ECO:0000313" key="2">
    <source>
        <dbReference type="EMBL" id="MFC4352938.1"/>
    </source>
</evidence>
<dbReference type="InterPro" id="IPR029069">
    <property type="entry name" value="HotDog_dom_sf"/>
</dbReference>
<gene>
    <name evidence="2" type="ORF">ACFOW6_15405</name>
</gene>
<dbReference type="SUPFAM" id="SSF54637">
    <property type="entry name" value="Thioesterase/thiol ester dehydrase-isomerase"/>
    <property type="match status" value="2"/>
</dbReference>
<name>A0ABV8UQ58_9PROT</name>